<protein>
    <recommendedName>
        <fullName evidence="1">Chitin-binding type-4 domain-containing protein</fullName>
    </recommendedName>
</protein>
<dbReference type="OMA" id="QPRPNEI"/>
<name>T1KBI8_TETUR</name>
<gene>
    <name evidence="2" type="primary">107362255</name>
</gene>
<evidence type="ECO:0000313" key="3">
    <source>
        <dbReference type="Proteomes" id="UP000015104"/>
    </source>
</evidence>
<dbReference type="eggNOG" id="ENOG502QUC9">
    <property type="taxonomic scope" value="Eukaryota"/>
</dbReference>
<sequence length="240" mass="27353">MEPSINYWTFYFTVTSVCLIELLTNVNGHGRMFEPPARNTMWRFGFPSFPNYEDSELFCGGIKVQWQDNGGKCGICGDPANGRRDHETGGVHARNITTRSYPPGSVIDVAIDTVTNHGGRFVFQMCWRDSWEVKETEECFETLKLKDGSDTVSVNNRPRAGLFIFPVQLPPEKTCKKCILRWHWLSGNNWGLCPNGTYEVGCGPQETYRNCADIAVTHDLGIRGPHLLEPSDYRRRFLHR</sequence>
<dbReference type="STRING" id="32264.T1KBI8"/>
<proteinExistence type="predicted"/>
<evidence type="ECO:0000313" key="2">
    <source>
        <dbReference type="EnsemblMetazoa" id="tetur08g04240.1"/>
    </source>
</evidence>
<keyword evidence="3" id="KW-1185">Reference proteome</keyword>
<dbReference type="Proteomes" id="UP000015104">
    <property type="component" value="Unassembled WGS sequence"/>
</dbReference>
<accession>T1KBI8</accession>
<evidence type="ECO:0000259" key="1">
    <source>
        <dbReference type="Pfam" id="PF03067"/>
    </source>
</evidence>
<dbReference type="EMBL" id="CAEY01001951">
    <property type="status" value="NOT_ANNOTATED_CDS"/>
    <property type="molecule type" value="Genomic_DNA"/>
</dbReference>
<reference evidence="3" key="1">
    <citation type="submission" date="2011-08" db="EMBL/GenBank/DDBJ databases">
        <authorList>
            <person name="Rombauts S."/>
        </authorList>
    </citation>
    <scope>NUCLEOTIDE SEQUENCE</scope>
    <source>
        <strain evidence="3">London</strain>
    </source>
</reference>
<dbReference type="EnsemblMetazoa" id="tetur08g04240.1">
    <property type="protein sequence ID" value="tetur08g04240.1"/>
    <property type="gene ID" value="tetur08g04240"/>
</dbReference>
<dbReference type="HOGENOM" id="CLU_041201_0_0_1"/>
<dbReference type="AlphaFoldDB" id="T1KBI8"/>
<reference evidence="2" key="2">
    <citation type="submission" date="2015-06" db="UniProtKB">
        <authorList>
            <consortium name="EnsemblMetazoa"/>
        </authorList>
    </citation>
    <scope>IDENTIFICATION</scope>
</reference>
<dbReference type="InterPro" id="IPR004302">
    <property type="entry name" value="Cellulose/chitin-bd_N"/>
</dbReference>
<dbReference type="Pfam" id="PF03067">
    <property type="entry name" value="LPMO_10"/>
    <property type="match status" value="1"/>
</dbReference>
<organism evidence="2 3">
    <name type="scientific">Tetranychus urticae</name>
    <name type="common">Two-spotted spider mite</name>
    <dbReference type="NCBI Taxonomy" id="32264"/>
    <lineage>
        <taxon>Eukaryota</taxon>
        <taxon>Metazoa</taxon>
        <taxon>Ecdysozoa</taxon>
        <taxon>Arthropoda</taxon>
        <taxon>Chelicerata</taxon>
        <taxon>Arachnida</taxon>
        <taxon>Acari</taxon>
        <taxon>Acariformes</taxon>
        <taxon>Trombidiformes</taxon>
        <taxon>Prostigmata</taxon>
        <taxon>Eleutherengona</taxon>
        <taxon>Raphignathae</taxon>
        <taxon>Tetranychoidea</taxon>
        <taxon>Tetranychidae</taxon>
        <taxon>Tetranychus</taxon>
    </lineage>
</organism>
<dbReference type="KEGG" id="tut:107362255"/>
<feature type="domain" description="Chitin-binding type-4" evidence="1">
    <location>
        <begin position="29"/>
        <end position="214"/>
    </location>
</feature>
<dbReference type="OrthoDB" id="64893at2759"/>